<gene>
    <name evidence="1" type="ORF">ADIS_0603</name>
</gene>
<proteinExistence type="predicted"/>
<keyword evidence="2" id="KW-1185">Reference proteome</keyword>
<dbReference type="EMBL" id="AQHR01000022">
    <property type="protein sequence ID" value="EON78706.1"/>
    <property type="molecule type" value="Genomic_DNA"/>
</dbReference>
<reference evidence="1 2" key="1">
    <citation type="submission" date="2013-02" db="EMBL/GenBank/DDBJ databases">
        <title>A novel strain isolated from Lonar lake, Maharashtra, India.</title>
        <authorList>
            <person name="Singh A."/>
        </authorList>
    </citation>
    <scope>NUCLEOTIDE SEQUENCE [LARGE SCALE GENOMIC DNA]</scope>
    <source>
        <strain evidence="1 2">AK24</strain>
    </source>
</reference>
<dbReference type="Proteomes" id="UP000013909">
    <property type="component" value="Unassembled WGS sequence"/>
</dbReference>
<evidence type="ECO:0000313" key="1">
    <source>
        <dbReference type="EMBL" id="EON78706.1"/>
    </source>
</evidence>
<evidence type="ECO:0000313" key="2">
    <source>
        <dbReference type="Proteomes" id="UP000013909"/>
    </source>
</evidence>
<sequence>MTYLVRGEDKFVEYKIDGTKLNGNGKNQYREITLPKL</sequence>
<dbReference type="STRING" id="1232681.ADIS_0603"/>
<dbReference type="AlphaFoldDB" id="R7ZX26"/>
<name>R7ZX26_9BACT</name>
<accession>R7ZX26</accession>
<organism evidence="1 2">
    <name type="scientific">Lunatimonas lonarensis</name>
    <dbReference type="NCBI Taxonomy" id="1232681"/>
    <lineage>
        <taxon>Bacteria</taxon>
        <taxon>Pseudomonadati</taxon>
        <taxon>Bacteroidota</taxon>
        <taxon>Cytophagia</taxon>
        <taxon>Cytophagales</taxon>
        <taxon>Cyclobacteriaceae</taxon>
    </lineage>
</organism>
<protein>
    <submittedName>
        <fullName evidence="1">Uncharacterized protein</fullName>
    </submittedName>
</protein>
<comment type="caution">
    <text evidence="1">The sequence shown here is derived from an EMBL/GenBank/DDBJ whole genome shotgun (WGS) entry which is preliminary data.</text>
</comment>